<sequence>MNLLNEKRQTAEKDVCCEKFDSVSNVYDQLLQTTIELEKNYRNNKRLFDTLKRDREEFNNTIQSSFQSTLKQLLQVRETLEKLTSQMEKLDENSKLNNECSLLLDKNLIEIFQNIINEYGEKAGSNKRNLEEDGNSLKNKITMKSEINDLSNISTKERICTHDKKDEESKIIDYHFTEFPKIDFQGNLSYLEKFATPFKESNELFKEKKGLINHLTKLSQSIIDFFNNYVGKPYIRTNFPKMIYMLPITQYTGNLRNIWNIPKKDSSDYQERNSNTIEPIDCIKSASKDKNIDNNSQSSQSYFELPQITSNPDPSDGRDNEYFDDRMSKSSENSETVDLIQINTFYNEDISISLYLEDSM</sequence>
<accession>A0A7I8VRU6</accession>
<organism evidence="2 3">
    <name type="scientific">Dimorphilus gyrociliatus</name>
    <dbReference type="NCBI Taxonomy" id="2664684"/>
    <lineage>
        <taxon>Eukaryota</taxon>
        <taxon>Metazoa</taxon>
        <taxon>Spiralia</taxon>
        <taxon>Lophotrochozoa</taxon>
        <taxon>Annelida</taxon>
        <taxon>Polychaeta</taxon>
        <taxon>Polychaeta incertae sedis</taxon>
        <taxon>Dinophilidae</taxon>
        <taxon>Dimorphilus</taxon>
    </lineage>
</organism>
<protein>
    <submittedName>
        <fullName evidence="2">DgyrCDS7697</fullName>
    </submittedName>
</protein>
<evidence type="ECO:0000313" key="2">
    <source>
        <dbReference type="EMBL" id="CAD5119048.1"/>
    </source>
</evidence>
<evidence type="ECO:0000313" key="3">
    <source>
        <dbReference type="Proteomes" id="UP000549394"/>
    </source>
</evidence>
<reference evidence="2 3" key="1">
    <citation type="submission" date="2020-08" db="EMBL/GenBank/DDBJ databases">
        <authorList>
            <person name="Hejnol A."/>
        </authorList>
    </citation>
    <scope>NUCLEOTIDE SEQUENCE [LARGE SCALE GENOMIC DNA]</scope>
</reference>
<feature type="region of interest" description="Disordered" evidence="1">
    <location>
        <begin position="288"/>
        <end position="334"/>
    </location>
</feature>
<evidence type="ECO:0000256" key="1">
    <source>
        <dbReference type="SAM" id="MobiDB-lite"/>
    </source>
</evidence>
<gene>
    <name evidence="2" type="ORF">DGYR_LOCUS7341</name>
</gene>
<keyword evidence="3" id="KW-1185">Reference proteome</keyword>
<feature type="compositionally biased region" description="Polar residues" evidence="1">
    <location>
        <begin position="293"/>
        <end position="313"/>
    </location>
</feature>
<feature type="compositionally biased region" description="Basic and acidic residues" evidence="1">
    <location>
        <begin position="315"/>
        <end position="329"/>
    </location>
</feature>
<proteinExistence type="predicted"/>
<comment type="caution">
    <text evidence="2">The sequence shown here is derived from an EMBL/GenBank/DDBJ whole genome shotgun (WGS) entry which is preliminary data.</text>
</comment>
<name>A0A7I8VRU6_9ANNE</name>
<dbReference type="AlphaFoldDB" id="A0A7I8VRU6"/>
<dbReference type="EMBL" id="CAJFCJ010000009">
    <property type="protein sequence ID" value="CAD5119048.1"/>
    <property type="molecule type" value="Genomic_DNA"/>
</dbReference>
<dbReference type="Proteomes" id="UP000549394">
    <property type="component" value="Unassembled WGS sequence"/>
</dbReference>